<evidence type="ECO:0000313" key="1">
    <source>
        <dbReference type="EMBL" id="MOY34976.1"/>
    </source>
</evidence>
<organism evidence="1">
    <name type="scientific">Ixodes scapularis</name>
    <name type="common">Black-legged tick</name>
    <name type="synonym">Deer tick</name>
    <dbReference type="NCBI Taxonomy" id="6945"/>
    <lineage>
        <taxon>Eukaryota</taxon>
        <taxon>Metazoa</taxon>
        <taxon>Ecdysozoa</taxon>
        <taxon>Arthropoda</taxon>
        <taxon>Chelicerata</taxon>
        <taxon>Arachnida</taxon>
        <taxon>Acari</taxon>
        <taxon>Parasitiformes</taxon>
        <taxon>Ixodida</taxon>
        <taxon>Ixodoidea</taxon>
        <taxon>Ixodidae</taxon>
        <taxon>Ixodinae</taxon>
        <taxon>Ixodes</taxon>
    </lineage>
</organism>
<protein>
    <submittedName>
        <fullName evidence="1">Putative secreted protein</fullName>
    </submittedName>
</protein>
<reference evidence="1" key="1">
    <citation type="submission" date="2019-04" db="EMBL/GenBank/DDBJ databases">
        <title>An insight into the mialome of Ixodes scapularis.</title>
        <authorList>
            <person name="Ribeiro J.M."/>
            <person name="Mather T.N."/>
            <person name="Karim S."/>
        </authorList>
    </citation>
    <scope>NUCLEOTIDE SEQUENCE</scope>
</reference>
<accession>A0A4D5RDE1</accession>
<dbReference type="EMBL" id="GHJT01001005">
    <property type="protein sequence ID" value="MOY34976.1"/>
    <property type="molecule type" value="Transcribed_RNA"/>
</dbReference>
<sequence length="68" mass="7841">MSSSSVMLAVATVVSGSIPRIRTRWTRVSLSLHSWRSSQGLSDQSERGTTVYMRTRNRSRYKHRLQFP</sequence>
<proteinExistence type="predicted"/>
<dbReference type="AlphaFoldDB" id="A0A4D5RDE1"/>
<name>A0A4D5RDE1_IXOSC</name>